<protein>
    <submittedName>
        <fullName evidence="3">Anti-sigma-K factor RskA</fullName>
    </submittedName>
</protein>
<dbReference type="GO" id="GO:0016989">
    <property type="term" value="F:sigma factor antagonist activity"/>
    <property type="evidence" value="ECO:0007669"/>
    <property type="project" value="TreeGrafter"/>
</dbReference>
<dbReference type="PANTHER" id="PTHR37461:SF1">
    <property type="entry name" value="ANTI-SIGMA-K FACTOR RSKA"/>
    <property type="match status" value="1"/>
</dbReference>
<proteinExistence type="predicted"/>
<dbReference type="Proteomes" id="UP000198711">
    <property type="component" value="Unassembled WGS sequence"/>
</dbReference>
<keyword evidence="4" id="KW-1185">Reference proteome</keyword>
<dbReference type="InterPro" id="IPR018764">
    <property type="entry name" value="RskA_C"/>
</dbReference>
<sequence length="259" mass="28729">MNIEDYISSGVIEAYVLGVASPEEMHQIELMASEHHEVAMAISACREQLEQYATLYSQAPPDDMKEQIWSALQQKELPATISNQNKHTDAYPISDTNKPGRVVSMYHLYRAVAVVLLITSMVFNLLLLMKDRASKQELAGLKAEQEKMNLLLSPAVKSIPLAGVGAHSANTVMLFWNTQNKEVYLSLKDLPTPPIGKQYQLWAIVDGKPINAGVYALNSHALIQKMKVIDRAQMFAITLEKQGGSDQPTLTEMYVAGKV</sequence>
<comment type="caution">
    <text evidence="3">The sequence shown here is derived from an EMBL/GenBank/DDBJ whole genome shotgun (WGS) entry which is preliminary data.</text>
</comment>
<keyword evidence="1" id="KW-0812">Transmembrane</keyword>
<dbReference type="InterPro" id="IPR051474">
    <property type="entry name" value="Anti-sigma-K/W_factor"/>
</dbReference>
<dbReference type="PANTHER" id="PTHR37461">
    <property type="entry name" value="ANTI-SIGMA-K FACTOR RSKA"/>
    <property type="match status" value="1"/>
</dbReference>
<reference evidence="3 4" key="1">
    <citation type="submission" date="2016-10" db="EMBL/GenBank/DDBJ databases">
        <authorList>
            <person name="Varghese N."/>
            <person name="Submissions S."/>
        </authorList>
    </citation>
    <scope>NUCLEOTIDE SEQUENCE [LARGE SCALE GENOMIC DNA]</scope>
    <source>
        <strain evidence="3 4">DSM 25353</strain>
    </source>
</reference>
<dbReference type="EMBL" id="FNNO01000015">
    <property type="protein sequence ID" value="SDX40367.1"/>
    <property type="molecule type" value="Genomic_DNA"/>
</dbReference>
<name>A0A8X8IGU4_9BACT</name>
<evidence type="ECO:0000259" key="2">
    <source>
        <dbReference type="Pfam" id="PF10099"/>
    </source>
</evidence>
<dbReference type="Pfam" id="PF10099">
    <property type="entry name" value="RskA_C"/>
    <property type="match status" value="1"/>
</dbReference>
<feature type="domain" description="Anti-sigma K factor RskA C-terminal" evidence="2">
    <location>
        <begin position="111"/>
        <end position="249"/>
    </location>
</feature>
<evidence type="ECO:0000256" key="1">
    <source>
        <dbReference type="SAM" id="Phobius"/>
    </source>
</evidence>
<keyword evidence="1" id="KW-1133">Transmembrane helix</keyword>
<keyword evidence="1" id="KW-0472">Membrane</keyword>
<accession>A0A8X8IGU4</accession>
<dbReference type="GO" id="GO:0006417">
    <property type="term" value="P:regulation of translation"/>
    <property type="evidence" value="ECO:0007669"/>
    <property type="project" value="TreeGrafter"/>
</dbReference>
<dbReference type="GO" id="GO:0005886">
    <property type="term" value="C:plasma membrane"/>
    <property type="evidence" value="ECO:0007669"/>
    <property type="project" value="InterPro"/>
</dbReference>
<gene>
    <name evidence="3" type="ORF">SAMN05444410_11525</name>
</gene>
<organism evidence="3 4">
    <name type="scientific">Hydrobacter penzbergensis</name>
    <dbReference type="NCBI Taxonomy" id="1235997"/>
    <lineage>
        <taxon>Bacteria</taxon>
        <taxon>Pseudomonadati</taxon>
        <taxon>Bacteroidota</taxon>
        <taxon>Chitinophagia</taxon>
        <taxon>Chitinophagales</taxon>
        <taxon>Chitinophagaceae</taxon>
        <taxon>Hydrobacter</taxon>
    </lineage>
</organism>
<evidence type="ECO:0000313" key="3">
    <source>
        <dbReference type="EMBL" id="SDX40367.1"/>
    </source>
</evidence>
<evidence type="ECO:0000313" key="4">
    <source>
        <dbReference type="Proteomes" id="UP000198711"/>
    </source>
</evidence>
<feature type="transmembrane region" description="Helical" evidence="1">
    <location>
        <begin position="108"/>
        <end position="128"/>
    </location>
</feature>
<dbReference type="AlphaFoldDB" id="A0A8X8IGU4"/>